<dbReference type="PRINTS" id="PR00364">
    <property type="entry name" value="DISEASERSIST"/>
</dbReference>
<protein>
    <submittedName>
        <fullName evidence="5">BTAD domain-containing putative transcriptional regulator</fullName>
    </submittedName>
</protein>
<evidence type="ECO:0000256" key="1">
    <source>
        <dbReference type="ARBA" id="ARBA00005820"/>
    </source>
</evidence>
<dbReference type="InterPro" id="IPR016032">
    <property type="entry name" value="Sig_transdc_resp-reg_C-effctor"/>
</dbReference>
<accession>A0ABW0MWA3</accession>
<dbReference type="Proteomes" id="UP001595956">
    <property type="component" value="Unassembled WGS sequence"/>
</dbReference>
<evidence type="ECO:0000256" key="2">
    <source>
        <dbReference type="ARBA" id="ARBA00023125"/>
    </source>
</evidence>
<dbReference type="InterPro" id="IPR011990">
    <property type="entry name" value="TPR-like_helical_dom_sf"/>
</dbReference>
<evidence type="ECO:0000259" key="4">
    <source>
        <dbReference type="PROSITE" id="PS51755"/>
    </source>
</evidence>
<dbReference type="Gene3D" id="1.10.10.10">
    <property type="entry name" value="Winged helix-like DNA-binding domain superfamily/Winged helix DNA-binding domain"/>
    <property type="match status" value="1"/>
</dbReference>
<dbReference type="InterPro" id="IPR001867">
    <property type="entry name" value="OmpR/PhoB-type_DNA-bd"/>
</dbReference>
<dbReference type="InterPro" id="IPR049945">
    <property type="entry name" value="AAA_22"/>
</dbReference>
<name>A0ABW0MWA3_9ACTN</name>
<dbReference type="Gene3D" id="3.40.50.300">
    <property type="entry name" value="P-loop containing nucleotide triphosphate hydrolases"/>
    <property type="match status" value="1"/>
</dbReference>
<keyword evidence="6" id="KW-1185">Reference proteome</keyword>
<keyword evidence="2 3" id="KW-0238">DNA-binding</keyword>
<evidence type="ECO:0000313" key="6">
    <source>
        <dbReference type="Proteomes" id="UP001595956"/>
    </source>
</evidence>
<dbReference type="Gene3D" id="1.25.40.10">
    <property type="entry name" value="Tetratricopeptide repeat domain"/>
    <property type="match status" value="1"/>
</dbReference>
<organism evidence="5 6">
    <name type="scientific">Nocardioides caricicola</name>
    <dbReference type="NCBI Taxonomy" id="634770"/>
    <lineage>
        <taxon>Bacteria</taxon>
        <taxon>Bacillati</taxon>
        <taxon>Actinomycetota</taxon>
        <taxon>Actinomycetes</taxon>
        <taxon>Propionibacteriales</taxon>
        <taxon>Nocardioidaceae</taxon>
        <taxon>Nocardioides</taxon>
    </lineage>
</organism>
<dbReference type="SUPFAM" id="SSF52540">
    <property type="entry name" value="P-loop containing nucleoside triphosphate hydrolases"/>
    <property type="match status" value="1"/>
</dbReference>
<dbReference type="EMBL" id="JBHSMD010000002">
    <property type="protein sequence ID" value="MFC5492620.1"/>
    <property type="molecule type" value="Genomic_DNA"/>
</dbReference>
<dbReference type="InterPro" id="IPR036388">
    <property type="entry name" value="WH-like_DNA-bd_sf"/>
</dbReference>
<dbReference type="InterPro" id="IPR005158">
    <property type="entry name" value="BTAD"/>
</dbReference>
<sequence>MLAVDLLGPLALRVDGAPVAVPGRQRRVLLALLALAGGRPVGVGRLIDALWEDAPPENAEQALYNHVSRLRGHLRPHGDRLERVAAGYRLRLEPGELDVDFVRGLAGSDPAGALAQWRGAALEEFRSVPDLEIESVALDELRLRLVDDVLEQRLVAGDGSVTADARAAAAAAPLRERTAQLLVRALAADGRAAEALAEAATYRRRLADETGLDPSPELAVLEQQVAAGPLRHRVARPTGPLVGRTLEREDVLRLLADNATVTVTGPGGVGKTRLALEIAAELSASGEEDVAVVALAAVDRADRLCQAIASTLGLRTSGHVAAADVAAALAHRRLLLVLDNCEHLADGCRDVVATVRQAAPGVRVLATSRVTLHVPGEYVVRLQPFSVPRDVGDLASLRRQPAVRAFVEHARRRLPDFDVQEADAADVVEVLRRLDGLPLGIELAARQVSVMPVREVRRRLDRALDLATGRAGADDARQRTLRATIDSSYQLLAPAERALLLALAPFPGGVDLATVESIAPGPDDPVDLLHRLVDASLLSADPVWGRYRLLYTVRGFLLDELAGTGGLDAAQEVFVARCVALAEELGDAAIGPDEVAADRRLRTELDNLRAAWDLAAARGDHDARIQMTTALGDAMTWRDLRELWAWARELAGDPAIAAHPRLAEVLGTAAEAARLVGDLDEAARLADATMAAVGPDAGAAYLAWSVRGSVAHFRGDFTAARDHWVRAGESRGRTAGAWLASAALASSYGGDGATARTLLDRAHAADERTRCPSQIAFATYVEGELRVTREPEESIPFYVEAIATARGCGARFVEGVAGVALASARERAGDVSGAAAQYAELLTSWQRSGHSTQLWTTARNAAGLLARAGRRHTAALALVCADLQPGAAAVSPAIARHSGRQFVPLTDLVAAEEVAGLRAEVARLSPAGVLDLLRQELAGIG</sequence>
<gene>
    <name evidence="5" type="ORF">ACFPKY_05905</name>
</gene>
<dbReference type="InterPro" id="IPR003593">
    <property type="entry name" value="AAA+_ATPase"/>
</dbReference>
<dbReference type="InterPro" id="IPR027417">
    <property type="entry name" value="P-loop_NTPase"/>
</dbReference>
<dbReference type="SMART" id="SM00382">
    <property type="entry name" value="AAA"/>
    <property type="match status" value="1"/>
</dbReference>
<feature type="DNA-binding region" description="OmpR/PhoB-type" evidence="3">
    <location>
        <begin position="1"/>
        <end position="92"/>
    </location>
</feature>
<dbReference type="SUPFAM" id="SSF48452">
    <property type="entry name" value="TPR-like"/>
    <property type="match status" value="1"/>
</dbReference>
<dbReference type="Pfam" id="PF03704">
    <property type="entry name" value="BTAD"/>
    <property type="match status" value="1"/>
</dbReference>
<dbReference type="SUPFAM" id="SSF46894">
    <property type="entry name" value="C-terminal effector domain of the bipartite response regulators"/>
    <property type="match status" value="1"/>
</dbReference>
<dbReference type="PANTHER" id="PTHR47691:SF3">
    <property type="entry name" value="HTH-TYPE TRANSCRIPTIONAL REGULATOR RV0890C-RELATED"/>
    <property type="match status" value="1"/>
</dbReference>
<dbReference type="Pfam" id="PF00486">
    <property type="entry name" value="Trans_reg_C"/>
    <property type="match status" value="1"/>
</dbReference>
<dbReference type="PANTHER" id="PTHR47691">
    <property type="entry name" value="REGULATOR-RELATED"/>
    <property type="match status" value="1"/>
</dbReference>
<comment type="caution">
    <text evidence="5">The sequence shown here is derived from an EMBL/GenBank/DDBJ whole genome shotgun (WGS) entry which is preliminary data.</text>
</comment>
<dbReference type="PROSITE" id="PS51755">
    <property type="entry name" value="OMPR_PHOB"/>
    <property type="match status" value="1"/>
</dbReference>
<reference evidence="6" key="1">
    <citation type="journal article" date="2019" name="Int. J. Syst. Evol. Microbiol.">
        <title>The Global Catalogue of Microorganisms (GCM) 10K type strain sequencing project: providing services to taxonomists for standard genome sequencing and annotation.</title>
        <authorList>
            <consortium name="The Broad Institute Genomics Platform"/>
            <consortium name="The Broad Institute Genome Sequencing Center for Infectious Disease"/>
            <person name="Wu L."/>
            <person name="Ma J."/>
        </authorList>
    </citation>
    <scope>NUCLEOTIDE SEQUENCE [LARGE SCALE GENOMIC DNA]</scope>
    <source>
        <strain evidence="6">KACC 13778</strain>
    </source>
</reference>
<evidence type="ECO:0000313" key="5">
    <source>
        <dbReference type="EMBL" id="MFC5492620.1"/>
    </source>
</evidence>
<evidence type="ECO:0000256" key="3">
    <source>
        <dbReference type="PROSITE-ProRule" id="PRU01091"/>
    </source>
</evidence>
<dbReference type="SMART" id="SM00862">
    <property type="entry name" value="Trans_reg_C"/>
    <property type="match status" value="1"/>
</dbReference>
<feature type="domain" description="OmpR/PhoB-type" evidence="4">
    <location>
        <begin position="1"/>
        <end position="92"/>
    </location>
</feature>
<dbReference type="SMART" id="SM01043">
    <property type="entry name" value="BTAD"/>
    <property type="match status" value="1"/>
</dbReference>
<proteinExistence type="inferred from homology"/>
<dbReference type="RefSeq" id="WP_345170960.1">
    <property type="nucleotide sequence ID" value="NZ_BAABFQ010000003.1"/>
</dbReference>
<dbReference type="Pfam" id="PF13401">
    <property type="entry name" value="AAA_22"/>
    <property type="match status" value="1"/>
</dbReference>
<comment type="similarity">
    <text evidence="1">Belongs to the AfsR/DnrI/RedD regulatory family.</text>
</comment>